<dbReference type="EMBL" id="BKCJ010994451">
    <property type="protein sequence ID" value="GFC62573.1"/>
    <property type="molecule type" value="Genomic_DNA"/>
</dbReference>
<proteinExistence type="predicted"/>
<protein>
    <submittedName>
        <fullName evidence="2">Polypyrimidine tract-binding protein homolog 2 isoform X1</fullName>
    </submittedName>
</protein>
<comment type="caution">
    <text evidence="2">The sequence shown here is derived from an EMBL/GenBank/DDBJ whole genome shotgun (WGS) entry which is preliminary data.</text>
</comment>
<feature type="region of interest" description="Disordered" evidence="1">
    <location>
        <begin position="1"/>
        <end position="21"/>
    </location>
</feature>
<gene>
    <name evidence="2" type="ORF">Tci_834543</name>
</gene>
<dbReference type="AlphaFoldDB" id="A0A699QAB7"/>
<accession>A0A699QAB7</accession>
<name>A0A699QAB7_TANCI</name>
<feature type="compositionally biased region" description="Polar residues" evidence="1">
    <location>
        <begin position="7"/>
        <end position="19"/>
    </location>
</feature>
<organism evidence="2">
    <name type="scientific">Tanacetum cinerariifolium</name>
    <name type="common">Dalmatian daisy</name>
    <name type="synonym">Chrysanthemum cinerariifolium</name>
    <dbReference type="NCBI Taxonomy" id="118510"/>
    <lineage>
        <taxon>Eukaryota</taxon>
        <taxon>Viridiplantae</taxon>
        <taxon>Streptophyta</taxon>
        <taxon>Embryophyta</taxon>
        <taxon>Tracheophyta</taxon>
        <taxon>Spermatophyta</taxon>
        <taxon>Magnoliopsida</taxon>
        <taxon>eudicotyledons</taxon>
        <taxon>Gunneridae</taxon>
        <taxon>Pentapetalae</taxon>
        <taxon>asterids</taxon>
        <taxon>campanulids</taxon>
        <taxon>Asterales</taxon>
        <taxon>Asteraceae</taxon>
        <taxon>Asteroideae</taxon>
        <taxon>Anthemideae</taxon>
        <taxon>Anthemidinae</taxon>
        <taxon>Tanacetum</taxon>
    </lineage>
</organism>
<sequence>MPVAVQMNPQPSILGQQPPSAGLQYNLGQYMPGLEGYAVPPGSAGWAPGPPAGPQSMP</sequence>
<feature type="non-terminal residue" evidence="2">
    <location>
        <position position="58"/>
    </location>
</feature>
<evidence type="ECO:0000313" key="2">
    <source>
        <dbReference type="EMBL" id="GFC62573.1"/>
    </source>
</evidence>
<reference evidence="2" key="1">
    <citation type="journal article" date="2019" name="Sci. Rep.">
        <title>Draft genome of Tanacetum cinerariifolium, the natural source of mosquito coil.</title>
        <authorList>
            <person name="Yamashiro T."/>
            <person name="Shiraishi A."/>
            <person name="Satake H."/>
            <person name="Nakayama K."/>
        </authorList>
    </citation>
    <scope>NUCLEOTIDE SEQUENCE</scope>
</reference>
<evidence type="ECO:0000256" key="1">
    <source>
        <dbReference type="SAM" id="MobiDB-lite"/>
    </source>
</evidence>
<feature type="compositionally biased region" description="Low complexity" evidence="1">
    <location>
        <begin position="38"/>
        <end position="47"/>
    </location>
</feature>
<feature type="region of interest" description="Disordered" evidence="1">
    <location>
        <begin position="38"/>
        <end position="58"/>
    </location>
</feature>
<feature type="compositionally biased region" description="Pro residues" evidence="1">
    <location>
        <begin position="48"/>
        <end position="58"/>
    </location>
</feature>